<keyword evidence="1" id="KW-0812">Transmembrane</keyword>
<dbReference type="VEuPathDB" id="FungiDB:VP01_1152g5"/>
<keyword evidence="1" id="KW-0472">Membrane</keyword>
<name>A0A0L6VRP6_9BASI</name>
<reference evidence="2 3" key="1">
    <citation type="submission" date="2015-08" db="EMBL/GenBank/DDBJ databases">
        <title>Next Generation Sequencing and Analysis of the Genome of Puccinia sorghi L Schw, the Causal Agent of Maize Common Rust.</title>
        <authorList>
            <person name="Rochi L."/>
            <person name="Burguener G."/>
            <person name="Darino M."/>
            <person name="Turjanski A."/>
            <person name="Kreff E."/>
            <person name="Dieguez M.J."/>
            <person name="Sacco F."/>
        </authorList>
    </citation>
    <scope>NUCLEOTIDE SEQUENCE [LARGE SCALE GENOMIC DNA]</scope>
    <source>
        <strain evidence="2 3">RO10H11247</strain>
    </source>
</reference>
<proteinExistence type="predicted"/>
<comment type="caution">
    <text evidence="2">The sequence shown here is derived from an EMBL/GenBank/DDBJ whole genome shotgun (WGS) entry which is preliminary data.</text>
</comment>
<protein>
    <submittedName>
        <fullName evidence="2">Uncharacterized protein</fullName>
    </submittedName>
</protein>
<dbReference type="EMBL" id="LAVV01001699">
    <property type="protein sequence ID" value="KNZ63378.1"/>
    <property type="molecule type" value="Genomic_DNA"/>
</dbReference>
<feature type="transmembrane region" description="Helical" evidence="1">
    <location>
        <begin position="54"/>
        <end position="75"/>
    </location>
</feature>
<keyword evidence="1" id="KW-1133">Transmembrane helix</keyword>
<evidence type="ECO:0000256" key="1">
    <source>
        <dbReference type="SAM" id="Phobius"/>
    </source>
</evidence>
<gene>
    <name evidence="2" type="ORF">VP01_1152g5</name>
</gene>
<dbReference type="AlphaFoldDB" id="A0A0L6VRP6"/>
<organism evidence="2 3">
    <name type="scientific">Puccinia sorghi</name>
    <dbReference type="NCBI Taxonomy" id="27349"/>
    <lineage>
        <taxon>Eukaryota</taxon>
        <taxon>Fungi</taxon>
        <taxon>Dikarya</taxon>
        <taxon>Basidiomycota</taxon>
        <taxon>Pucciniomycotina</taxon>
        <taxon>Pucciniomycetes</taxon>
        <taxon>Pucciniales</taxon>
        <taxon>Pucciniaceae</taxon>
        <taxon>Puccinia</taxon>
    </lineage>
</organism>
<accession>A0A0L6VRP6</accession>
<keyword evidence="3" id="KW-1185">Reference proteome</keyword>
<evidence type="ECO:0000313" key="2">
    <source>
        <dbReference type="EMBL" id="KNZ63378.1"/>
    </source>
</evidence>
<feature type="transmembrane region" description="Helical" evidence="1">
    <location>
        <begin position="20"/>
        <end position="42"/>
    </location>
</feature>
<sequence>MDFSSQASLEKTCQTKLQNIFPMVCHIAHTIVLSSPSSKYILVNKSMDIKVSKICGIVISCLYLIYYCGIIGYSFRNEFFIQFYLGLPNLPTPKFLYLLYLNRISKKAHAIFVDISNLVRDKLRKLFLNLILSQFILLKKRKTDIEQSQGNKALFSSQMDPQPIPTVVTHSPPANQRSFINNTLPISPHWNIGQKPSNPPFEPFLINYKVVLVAFYPRVFFIYPQIQTSFTFSMFQKIRSFCETQSRVLVMHLESMAYSIDISWVIPLSLIWIDSCYIQASYIFYHCFSSSLRELQIMTEESVIVVNIIHLIQPLRAKFCFISKDAQQFFNILLFRIIFFSCLVSVSVSCSLQHHIGTMVFSYFILSHRSDASRSILPGDLIECSSCLGSSSTSSHVDAVMLSVRIKDILVTSHDKLNVLHAYTPRPRTRARPDRLTSHGTIQQLSEKCLLFNSQMKKIDQYSSIDEDESQLFAFNVSSSCFQEALRAPHHHLRPLASVSRRVQIPVARCWIPRRPLHHPPHYPHYLPPLHYPLPPHSHPLPQHPPAPRQYHFPPPPHHPLPPLRPLHCPRPPPHRIRSRHHLRPRDRHICMVFGGRHRHLCWDGSPCSRMSLRRIIRPLVSTMRAIVHVFFYRFCIYIRLNPTFLLLGSFALVFAIRSGSLKSCSCSSEMLACIKLPSVAHNIPLGSASTGANRLGSATG</sequence>
<evidence type="ECO:0000313" key="3">
    <source>
        <dbReference type="Proteomes" id="UP000037035"/>
    </source>
</evidence>
<dbReference type="Proteomes" id="UP000037035">
    <property type="component" value="Unassembled WGS sequence"/>
</dbReference>